<dbReference type="Pfam" id="PF13855">
    <property type="entry name" value="LRR_8"/>
    <property type="match status" value="2"/>
</dbReference>
<sequence length="787" mass="88916">MAIANETLCAQSWVHFLWKIILFGAILPSITAFCPEKCICQDDTVSCINMNSSEVHQLFLPEGPFLSAYIHTIQKFSLRASQLSNLSAIASAGFQKLLMLDVSQNMLQTLDIDNPVVTLPSVTHLNLSSNKLAPVISRQSFAMFPNIEEIQADNNGIFTVDWEAFRLLRLKRLYLSHNYLATISEHMLRFTPNLELLDLSHNQITVAQSSSFFAAQHLRTLDLSHNRIQKFFYDSFTPLFQLEFLDFSYNNLSEVPIDMKQFIALRALNLSGNPLERVTASEIVQPALQVLNISNCPRLKLIESRAFSKLPNLQTAILRSNPMLNFISPSAFENISSLFELDVSRNNLITLDESVIRNPIRTHIAENPFSCPCISPFVSKYREHIVDYKTVTCLTENSTLKVFIDHYEETGNDCSTEPITPLGIELITEIGSFYSLYCAARVSNRNIKWTLSNKTQIIGVKNQKPIDNPNNFRNPSMTFSSSQVFSDLFPGQLTNLHPHYHSQHSEQQPIRPRVIATNEQLRFEIVMAEDEGEYSCKIETPNTGSYNNYQLSNTKFIQLRVLRPNIALEALEIGSHYIAVAWNGSLSIKAPDRVSVSLDVRDGDSGSVSRVIQLSPYNPWHSYNVMRLRPETNYTFCLVYRLVDSTPSQARSIDQLPRIYESCVRVRTTTMLGFWDSISATTVFTILVMASCLSCLCCFRSLYARFFIWHETKLRARMNQSTSGQSFLSSSNTNGAISMSQSITFENHRAVTQPLSQSTSMTKFANELHAINAVCSGGRSVTIDDAF</sequence>
<dbReference type="PANTHER" id="PTHR24369">
    <property type="entry name" value="ANTIGEN BSP, PUTATIVE-RELATED"/>
    <property type="match status" value="1"/>
</dbReference>
<dbReference type="PANTHER" id="PTHR24369:SF210">
    <property type="entry name" value="CHAOPTIN-RELATED"/>
    <property type="match status" value="1"/>
</dbReference>
<dbReference type="InterPro" id="IPR007110">
    <property type="entry name" value="Ig-like_dom"/>
</dbReference>
<dbReference type="GO" id="GO:0005886">
    <property type="term" value="C:plasma membrane"/>
    <property type="evidence" value="ECO:0007669"/>
    <property type="project" value="TreeGrafter"/>
</dbReference>
<evidence type="ECO:0000313" key="6">
    <source>
        <dbReference type="EMBL" id="KAI1725568.1"/>
    </source>
</evidence>
<name>A0AAD4RC40_9BILA</name>
<keyword evidence="1" id="KW-0433">Leucine-rich repeat</keyword>
<comment type="caution">
    <text evidence="6">The sequence shown here is derived from an EMBL/GenBank/DDBJ whole genome shotgun (WGS) entry which is preliminary data.</text>
</comment>
<dbReference type="SUPFAM" id="SSF52058">
    <property type="entry name" value="L domain-like"/>
    <property type="match status" value="1"/>
</dbReference>
<keyword evidence="7" id="KW-1185">Reference proteome</keyword>
<evidence type="ECO:0000256" key="1">
    <source>
        <dbReference type="ARBA" id="ARBA00022614"/>
    </source>
</evidence>
<keyword evidence="4" id="KW-0472">Membrane</keyword>
<dbReference type="InterPro" id="IPR003591">
    <property type="entry name" value="Leu-rich_rpt_typical-subtyp"/>
</dbReference>
<organism evidence="6 7">
    <name type="scientific">Ditylenchus destructor</name>
    <dbReference type="NCBI Taxonomy" id="166010"/>
    <lineage>
        <taxon>Eukaryota</taxon>
        <taxon>Metazoa</taxon>
        <taxon>Ecdysozoa</taxon>
        <taxon>Nematoda</taxon>
        <taxon>Chromadorea</taxon>
        <taxon>Rhabditida</taxon>
        <taxon>Tylenchina</taxon>
        <taxon>Tylenchomorpha</taxon>
        <taxon>Sphaerularioidea</taxon>
        <taxon>Anguinidae</taxon>
        <taxon>Anguininae</taxon>
        <taxon>Ditylenchus</taxon>
    </lineage>
</organism>
<evidence type="ECO:0000256" key="3">
    <source>
        <dbReference type="ARBA" id="ARBA00022737"/>
    </source>
</evidence>
<proteinExistence type="predicted"/>
<dbReference type="SMART" id="SM00369">
    <property type="entry name" value="LRR_TYP"/>
    <property type="match status" value="8"/>
</dbReference>
<keyword evidence="4" id="KW-0812">Transmembrane</keyword>
<gene>
    <name evidence="6" type="ORF">DdX_02230</name>
</gene>
<evidence type="ECO:0000259" key="5">
    <source>
        <dbReference type="PROSITE" id="PS50835"/>
    </source>
</evidence>
<dbReference type="AlphaFoldDB" id="A0AAD4RC40"/>
<dbReference type="InterPro" id="IPR001611">
    <property type="entry name" value="Leu-rich_rpt"/>
</dbReference>
<feature type="domain" description="Ig-like" evidence="5">
    <location>
        <begin position="421"/>
        <end position="552"/>
    </location>
</feature>
<evidence type="ECO:0000256" key="2">
    <source>
        <dbReference type="ARBA" id="ARBA00022729"/>
    </source>
</evidence>
<protein>
    <submittedName>
        <fullName evidence="6">Leucine rich repeat domain-containing protein</fullName>
    </submittedName>
</protein>
<reference evidence="6" key="1">
    <citation type="submission" date="2022-01" db="EMBL/GenBank/DDBJ databases">
        <title>Genome Sequence Resource for Two Populations of Ditylenchus destructor, the Migratory Endoparasitic Phytonematode.</title>
        <authorList>
            <person name="Zhang H."/>
            <person name="Lin R."/>
            <person name="Xie B."/>
        </authorList>
    </citation>
    <scope>NUCLEOTIDE SEQUENCE</scope>
    <source>
        <strain evidence="6">BazhouSP</strain>
    </source>
</reference>
<dbReference type="EMBL" id="JAKKPZ010000002">
    <property type="protein sequence ID" value="KAI1725568.1"/>
    <property type="molecule type" value="Genomic_DNA"/>
</dbReference>
<feature type="transmembrane region" description="Helical" evidence="4">
    <location>
        <begin position="683"/>
        <end position="708"/>
    </location>
</feature>
<keyword evidence="3" id="KW-0677">Repeat</keyword>
<keyword evidence="4" id="KW-1133">Transmembrane helix</keyword>
<accession>A0AAD4RC40</accession>
<dbReference type="InterPro" id="IPR050541">
    <property type="entry name" value="LRR_TM_domain-containing"/>
</dbReference>
<keyword evidence="2" id="KW-0732">Signal</keyword>
<evidence type="ECO:0000256" key="4">
    <source>
        <dbReference type="SAM" id="Phobius"/>
    </source>
</evidence>
<dbReference type="PROSITE" id="PS51450">
    <property type="entry name" value="LRR"/>
    <property type="match status" value="2"/>
</dbReference>
<dbReference type="Gene3D" id="3.80.10.10">
    <property type="entry name" value="Ribonuclease Inhibitor"/>
    <property type="match status" value="3"/>
</dbReference>
<evidence type="ECO:0000313" key="7">
    <source>
        <dbReference type="Proteomes" id="UP001201812"/>
    </source>
</evidence>
<dbReference type="Proteomes" id="UP001201812">
    <property type="component" value="Unassembled WGS sequence"/>
</dbReference>
<dbReference type="InterPro" id="IPR032675">
    <property type="entry name" value="LRR_dom_sf"/>
</dbReference>
<dbReference type="PROSITE" id="PS50835">
    <property type="entry name" value="IG_LIKE"/>
    <property type="match status" value="1"/>
</dbReference>